<dbReference type="Proteomes" id="UP000324800">
    <property type="component" value="Unassembled WGS sequence"/>
</dbReference>
<accession>A0A5J4V0N9</accession>
<sequence>MRLSGMTEDKKKNGKKKKKKMMMMMKKKKKKKKKKITVNYHEAGEIEYANSQSYPCEPLSVQLNTAYVTVSVASIHSEV</sequence>
<evidence type="ECO:0000256" key="1">
    <source>
        <dbReference type="SAM" id="MobiDB-lite"/>
    </source>
</evidence>
<feature type="region of interest" description="Disordered" evidence="1">
    <location>
        <begin position="1"/>
        <end position="36"/>
    </location>
</feature>
<gene>
    <name evidence="2" type="ORF">EZS28_028552</name>
</gene>
<comment type="caution">
    <text evidence="2">The sequence shown here is derived from an EMBL/GenBank/DDBJ whole genome shotgun (WGS) entry which is preliminary data.</text>
</comment>
<evidence type="ECO:0000313" key="3">
    <source>
        <dbReference type="Proteomes" id="UP000324800"/>
    </source>
</evidence>
<protein>
    <submittedName>
        <fullName evidence="2">Uncharacterized protein</fullName>
    </submittedName>
</protein>
<dbReference type="EMBL" id="SNRW01010894">
    <property type="protein sequence ID" value="KAA6375920.1"/>
    <property type="molecule type" value="Genomic_DNA"/>
</dbReference>
<dbReference type="AlphaFoldDB" id="A0A5J4V0N9"/>
<proteinExistence type="predicted"/>
<organism evidence="2 3">
    <name type="scientific">Streblomastix strix</name>
    <dbReference type="NCBI Taxonomy" id="222440"/>
    <lineage>
        <taxon>Eukaryota</taxon>
        <taxon>Metamonada</taxon>
        <taxon>Preaxostyla</taxon>
        <taxon>Oxymonadida</taxon>
        <taxon>Streblomastigidae</taxon>
        <taxon>Streblomastix</taxon>
    </lineage>
</organism>
<evidence type="ECO:0000313" key="2">
    <source>
        <dbReference type="EMBL" id="KAA6375920.1"/>
    </source>
</evidence>
<name>A0A5J4V0N9_9EUKA</name>
<feature type="compositionally biased region" description="Basic residues" evidence="1">
    <location>
        <begin position="12"/>
        <end position="36"/>
    </location>
</feature>
<reference evidence="2 3" key="1">
    <citation type="submission" date="2019-03" db="EMBL/GenBank/DDBJ databases">
        <title>Single cell metagenomics reveals metabolic interactions within the superorganism composed of flagellate Streblomastix strix and complex community of Bacteroidetes bacteria on its surface.</title>
        <authorList>
            <person name="Treitli S.C."/>
            <person name="Kolisko M."/>
            <person name="Husnik F."/>
            <person name="Keeling P."/>
            <person name="Hampl V."/>
        </authorList>
    </citation>
    <scope>NUCLEOTIDE SEQUENCE [LARGE SCALE GENOMIC DNA]</scope>
    <source>
        <strain evidence="2">ST1C</strain>
    </source>
</reference>